<accession>A0ABQ1MHN9</accession>
<dbReference type="Proteomes" id="UP000597338">
    <property type="component" value="Unassembled WGS sequence"/>
</dbReference>
<comment type="caution">
    <text evidence="1">The sequence shown here is derived from an EMBL/GenBank/DDBJ whole genome shotgun (WGS) entry which is preliminary data.</text>
</comment>
<organism evidence="1 2">
    <name type="scientific">Parapedobacter defluvii</name>
    <dbReference type="NCBI Taxonomy" id="2045106"/>
    <lineage>
        <taxon>Bacteria</taxon>
        <taxon>Pseudomonadati</taxon>
        <taxon>Bacteroidota</taxon>
        <taxon>Sphingobacteriia</taxon>
        <taxon>Sphingobacteriales</taxon>
        <taxon>Sphingobacteriaceae</taxon>
        <taxon>Parapedobacter</taxon>
    </lineage>
</organism>
<dbReference type="Gene3D" id="3.40.50.1980">
    <property type="entry name" value="Nitrogenase molybdenum iron protein domain"/>
    <property type="match status" value="1"/>
</dbReference>
<keyword evidence="2" id="KW-1185">Reference proteome</keyword>
<protein>
    <recommendedName>
        <fullName evidence="3">ABC transporter substrate-binding protein</fullName>
    </recommendedName>
</protein>
<dbReference type="EMBL" id="BMIK01000015">
    <property type="protein sequence ID" value="GGC40438.1"/>
    <property type="molecule type" value="Genomic_DNA"/>
</dbReference>
<evidence type="ECO:0000313" key="1">
    <source>
        <dbReference type="EMBL" id="GGC40438.1"/>
    </source>
</evidence>
<gene>
    <name evidence="1" type="ORF">GCM10011386_35600</name>
</gene>
<sequence>MITFACMQRPLLSLHSILEALSLDAACLSLLEQTPEYQYFIHSDTPEAIYGAIRTIGGILNAQPQADQLVEDLEERINIISHKLKFIAEENKPKVAFFQDVFPLTAAENGYLANLIRIAGGIYQTRMIPHESSSDVLIIFNEKPISQLLTELPQVLSTWSQIPAVANNQIYIVHHPGYLRQPSALIADEAEILAEIFYPKYFVFGRDEDVWMKFEWQ</sequence>
<name>A0ABQ1MHN9_9SPHI</name>
<dbReference type="SUPFAM" id="SSF53807">
    <property type="entry name" value="Helical backbone' metal receptor"/>
    <property type="match status" value="1"/>
</dbReference>
<reference evidence="2" key="1">
    <citation type="journal article" date="2019" name="Int. J. Syst. Evol. Microbiol.">
        <title>The Global Catalogue of Microorganisms (GCM) 10K type strain sequencing project: providing services to taxonomists for standard genome sequencing and annotation.</title>
        <authorList>
            <consortium name="The Broad Institute Genomics Platform"/>
            <consortium name="The Broad Institute Genome Sequencing Center for Infectious Disease"/>
            <person name="Wu L."/>
            <person name="Ma J."/>
        </authorList>
    </citation>
    <scope>NUCLEOTIDE SEQUENCE [LARGE SCALE GENOMIC DNA]</scope>
    <source>
        <strain evidence="2">CGMCC 1.15342</strain>
    </source>
</reference>
<dbReference type="PANTHER" id="PTHR30535:SF34">
    <property type="entry name" value="MOLYBDATE-BINDING PROTEIN MOLA"/>
    <property type="match status" value="1"/>
</dbReference>
<proteinExistence type="predicted"/>
<evidence type="ECO:0008006" key="3">
    <source>
        <dbReference type="Google" id="ProtNLM"/>
    </source>
</evidence>
<dbReference type="InterPro" id="IPR050902">
    <property type="entry name" value="ABC_Transporter_SBP"/>
</dbReference>
<evidence type="ECO:0000313" key="2">
    <source>
        <dbReference type="Proteomes" id="UP000597338"/>
    </source>
</evidence>
<dbReference type="PANTHER" id="PTHR30535">
    <property type="entry name" value="VITAMIN B12-BINDING PROTEIN"/>
    <property type="match status" value="1"/>
</dbReference>